<dbReference type="EMBL" id="CP002287">
    <property type="protein sequence ID" value="ADP15922.1"/>
    <property type="molecule type" value="Genomic_DNA"/>
</dbReference>
<comment type="subcellular location">
    <subcellularLocation>
        <location evidence="1 14">Cell outer membrane</location>
        <topology evidence="1 14">Multi-pass membrane protein</topology>
    </subcellularLocation>
</comment>
<evidence type="ECO:0000256" key="12">
    <source>
        <dbReference type="ARBA" id="ARBA00023170"/>
    </source>
</evidence>
<dbReference type="Gene3D" id="2.40.170.20">
    <property type="entry name" value="TonB-dependent receptor, beta-barrel domain"/>
    <property type="match status" value="1"/>
</dbReference>
<dbReference type="PANTHER" id="PTHR32552">
    <property type="entry name" value="FERRICHROME IRON RECEPTOR-RELATED"/>
    <property type="match status" value="1"/>
</dbReference>
<dbReference type="FunFam" id="2.170.130.10:FF:000001">
    <property type="entry name" value="Catecholate siderophore TonB-dependent receptor"/>
    <property type="match status" value="1"/>
</dbReference>
<dbReference type="GO" id="GO:0015891">
    <property type="term" value="P:siderophore transport"/>
    <property type="evidence" value="ECO:0007669"/>
    <property type="project" value="InterPro"/>
</dbReference>
<dbReference type="Pfam" id="PF00593">
    <property type="entry name" value="TonB_dep_Rec_b-barrel"/>
    <property type="match status" value="1"/>
</dbReference>
<keyword evidence="8" id="KW-0408">Iron</keyword>
<sequence>MTGPTHADDFSGAKSDVPETMLPAVTVEAAATPQTATGPVPGYVAERSLTGTKTNTPLTEIPQSISVIGRDELDDRGALSVVEALRYVPGVASQTYGADTRGQDDWINLRGFSGYGTSLYQDGLRMNANAGGFASQRSEPYGLERIEVLRGPASVLYGKGDAGGIVNRVSKRPAADAPREMEVQIGNQDRRQLAVDLGGALDEEERVLYRIIGLGMRADTQDKYANGDEVSNTRRYLAPSLTWKPTPDTSLTLLSEFLRDRNNGFAFRYTPPGGSTRKSASLLEGEPKYSIFDQDQSSVGYLFEHRLNSAWSVRQNARLSEVDVTYRRIISSNLENDGRTLQRQVRKFKDINKQIAVDTQLEGQFKTGDIAHTLLFGLDAERQNNGRRAYSGNTGPLDIYDPIYGQPVTESPISDIRASRQRLRQLGLYVQDQVKLTPNWLITLGGRNDWTMLKSLNYLADTSTAQRANKFTKRLGISYLTGTGWTPYFSYAESFLPTVGRGADNAPFKPTEGKQYEAGLKYTPDNGRSLYTVALYDLRKTNVLTVDTANPDYLTQSGAVRSRGIELEAKAALAPGMDLIATYTFGNVKITKSNGPEKGKVPTTTPRQMASAWLNYRLQESVLRGLGMGFGVRYVGSIYNDEANTSKTPSFTLFDATLQYDSGPWRFALSAQNLADKEYVSTCYQSASDGSQCQYGQERTAVLSARYRF</sequence>
<dbReference type="eggNOG" id="COG4773">
    <property type="taxonomic scope" value="Bacteria"/>
</dbReference>
<dbReference type="InterPro" id="IPR036942">
    <property type="entry name" value="Beta-barrel_TonB_sf"/>
</dbReference>
<keyword evidence="4 14" id="KW-1134">Transmembrane beta strand</keyword>
<dbReference type="Gene3D" id="2.170.130.10">
    <property type="entry name" value="TonB-dependent receptor, plug domain"/>
    <property type="match status" value="1"/>
</dbReference>
<keyword evidence="7" id="KW-0732">Signal</keyword>
<evidence type="ECO:0000256" key="10">
    <source>
        <dbReference type="ARBA" id="ARBA00023077"/>
    </source>
</evidence>
<keyword evidence="9" id="KW-0406">Ion transport</keyword>
<dbReference type="HOGENOM" id="CLU_008287_9_0_4"/>
<evidence type="ECO:0000256" key="13">
    <source>
        <dbReference type="ARBA" id="ARBA00023237"/>
    </source>
</evidence>
<evidence type="ECO:0000313" key="19">
    <source>
        <dbReference type="EMBL" id="ADP15922.1"/>
    </source>
</evidence>
<dbReference type="InterPro" id="IPR039426">
    <property type="entry name" value="TonB-dep_rcpt-like"/>
</dbReference>
<evidence type="ECO:0000256" key="16">
    <source>
        <dbReference type="RuleBase" id="RU003357"/>
    </source>
</evidence>
<feature type="short sequence motif" description="TonB C-terminal box" evidence="15">
    <location>
        <begin position="692"/>
        <end position="709"/>
    </location>
</feature>
<dbReference type="InterPro" id="IPR012910">
    <property type="entry name" value="Plug_dom"/>
</dbReference>
<feature type="domain" description="TonB-dependent receptor plug" evidence="18">
    <location>
        <begin position="58"/>
        <end position="165"/>
    </location>
</feature>
<evidence type="ECO:0000256" key="1">
    <source>
        <dbReference type="ARBA" id="ARBA00004571"/>
    </source>
</evidence>
<evidence type="ECO:0000259" key="18">
    <source>
        <dbReference type="Pfam" id="PF07715"/>
    </source>
</evidence>
<gene>
    <name evidence="19" type="ordered locus">AXYL_02602</name>
</gene>
<evidence type="ECO:0000256" key="4">
    <source>
        <dbReference type="ARBA" id="ARBA00022452"/>
    </source>
</evidence>
<proteinExistence type="inferred from homology"/>
<dbReference type="PANTHER" id="PTHR32552:SF68">
    <property type="entry name" value="FERRICHROME OUTER MEMBRANE TRANSPORTER_PHAGE RECEPTOR"/>
    <property type="match status" value="1"/>
</dbReference>
<dbReference type="InterPro" id="IPR000531">
    <property type="entry name" value="Beta-barrel_TonB"/>
</dbReference>
<dbReference type="Proteomes" id="UP000006876">
    <property type="component" value="Chromosome"/>
</dbReference>
<dbReference type="AlphaFoldDB" id="E3HPT8"/>
<evidence type="ECO:0000256" key="7">
    <source>
        <dbReference type="ARBA" id="ARBA00022729"/>
    </source>
</evidence>
<dbReference type="PROSITE" id="PS01156">
    <property type="entry name" value="TONB_DEPENDENT_REC_2"/>
    <property type="match status" value="1"/>
</dbReference>
<evidence type="ECO:0000256" key="6">
    <source>
        <dbReference type="ARBA" id="ARBA00022692"/>
    </source>
</evidence>
<feature type="domain" description="TonB-dependent receptor-like beta-barrel" evidence="17">
    <location>
        <begin position="255"/>
        <end position="674"/>
    </location>
</feature>
<dbReference type="GO" id="GO:0015344">
    <property type="term" value="F:siderophore uptake transmembrane transporter activity"/>
    <property type="evidence" value="ECO:0007669"/>
    <property type="project" value="TreeGrafter"/>
</dbReference>
<keyword evidence="3 14" id="KW-0813">Transport</keyword>
<dbReference type="SUPFAM" id="SSF56935">
    <property type="entry name" value="Porins"/>
    <property type="match status" value="1"/>
</dbReference>
<evidence type="ECO:0000256" key="11">
    <source>
        <dbReference type="ARBA" id="ARBA00023136"/>
    </source>
</evidence>
<evidence type="ECO:0000313" key="20">
    <source>
        <dbReference type="Proteomes" id="UP000006876"/>
    </source>
</evidence>
<dbReference type="PROSITE" id="PS52016">
    <property type="entry name" value="TONB_DEPENDENT_REC_3"/>
    <property type="match status" value="1"/>
</dbReference>
<dbReference type="FunFam" id="2.40.170.20:FF:000005">
    <property type="entry name" value="TonB-dependent siderophore receptor"/>
    <property type="match status" value="1"/>
</dbReference>
<keyword evidence="5" id="KW-0410">Iron transport</keyword>
<reference evidence="19 20" key="1">
    <citation type="journal article" date="2011" name="J. Bacteriol.">
        <title>Complete genome sequence of the haloaromatic acid-degrading bacterium Achromobacter xylosoxidans A8.</title>
        <authorList>
            <person name="Strnad H."/>
            <person name="Ridl J."/>
            <person name="Paces J."/>
            <person name="Kolar M."/>
            <person name="Vlcek C."/>
            <person name="Paces V."/>
        </authorList>
    </citation>
    <scope>NUCLEOTIDE SEQUENCE [LARGE SCALE GENOMIC DNA]</scope>
    <source>
        <strain evidence="19 20">A8</strain>
    </source>
</reference>
<keyword evidence="10 16" id="KW-0798">TonB box</keyword>
<protein>
    <submittedName>
        <fullName evidence="19">TonB-dependent siderophore receptor family protein 7</fullName>
    </submittedName>
</protein>
<dbReference type="Pfam" id="PF07715">
    <property type="entry name" value="Plug"/>
    <property type="match status" value="1"/>
</dbReference>
<dbReference type="STRING" id="762376.AXYL_02602"/>
<dbReference type="InterPro" id="IPR010105">
    <property type="entry name" value="TonB_sidphr_rcpt"/>
</dbReference>
<name>E3HPT8_ACHXA</name>
<evidence type="ECO:0000256" key="8">
    <source>
        <dbReference type="ARBA" id="ARBA00023004"/>
    </source>
</evidence>
<dbReference type="GO" id="GO:0038023">
    <property type="term" value="F:signaling receptor activity"/>
    <property type="evidence" value="ECO:0007669"/>
    <property type="project" value="InterPro"/>
</dbReference>
<keyword evidence="12 19" id="KW-0675">Receptor</keyword>
<keyword evidence="6 14" id="KW-0812">Transmembrane</keyword>
<keyword evidence="11 14" id="KW-0472">Membrane</keyword>
<dbReference type="RefSeq" id="WP_013393242.1">
    <property type="nucleotide sequence ID" value="NC_014640.1"/>
</dbReference>
<evidence type="ECO:0000256" key="2">
    <source>
        <dbReference type="ARBA" id="ARBA00009810"/>
    </source>
</evidence>
<evidence type="ECO:0000259" key="17">
    <source>
        <dbReference type="Pfam" id="PF00593"/>
    </source>
</evidence>
<dbReference type="NCBIfam" id="TIGR01783">
    <property type="entry name" value="TonB-siderophor"/>
    <property type="match status" value="1"/>
</dbReference>
<dbReference type="InterPro" id="IPR037066">
    <property type="entry name" value="Plug_dom_sf"/>
</dbReference>
<evidence type="ECO:0000256" key="5">
    <source>
        <dbReference type="ARBA" id="ARBA00022496"/>
    </source>
</evidence>
<evidence type="ECO:0000256" key="9">
    <source>
        <dbReference type="ARBA" id="ARBA00023065"/>
    </source>
</evidence>
<accession>E3HPT8</accession>
<evidence type="ECO:0000256" key="14">
    <source>
        <dbReference type="PROSITE-ProRule" id="PRU01360"/>
    </source>
</evidence>
<dbReference type="GO" id="GO:0009279">
    <property type="term" value="C:cell outer membrane"/>
    <property type="evidence" value="ECO:0007669"/>
    <property type="project" value="UniProtKB-SubCell"/>
</dbReference>
<organism evidence="19 20">
    <name type="scientific">Achromobacter xylosoxidans (strain A8)</name>
    <dbReference type="NCBI Taxonomy" id="762376"/>
    <lineage>
        <taxon>Bacteria</taxon>
        <taxon>Pseudomonadati</taxon>
        <taxon>Pseudomonadota</taxon>
        <taxon>Betaproteobacteria</taxon>
        <taxon>Burkholderiales</taxon>
        <taxon>Alcaligenaceae</taxon>
        <taxon>Achromobacter</taxon>
    </lineage>
</organism>
<dbReference type="InterPro" id="IPR010917">
    <property type="entry name" value="TonB_rcpt_CS"/>
</dbReference>
<evidence type="ECO:0000256" key="3">
    <source>
        <dbReference type="ARBA" id="ARBA00022448"/>
    </source>
</evidence>
<evidence type="ECO:0000256" key="15">
    <source>
        <dbReference type="PROSITE-ProRule" id="PRU10144"/>
    </source>
</evidence>
<dbReference type="KEGG" id="axy:AXYL_02602"/>
<keyword evidence="13 14" id="KW-0998">Cell outer membrane</keyword>
<comment type="similarity">
    <text evidence="2 14 16">Belongs to the TonB-dependent receptor family.</text>
</comment>
<dbReference type="CDD" id="cd01347">
    <property type="entry name" value="ligand_gated_channel"/>
    <property type="match status" value="1"/>
</dbReference>